<dbReference type="CDD" id="cd12951">
    <property type="entry name" value="RRP7_Rrp7A"/>
    <property type="match status" value="1"/>
</dbReference>
<feature type="domain" description="RRM" evidence="5">
    <location>
        <begin position="44"/>
        <end position="114"/>
    </location>
</feature>
<dbReference type="PANTHER" id="PTHR13191">
    <property type="entry name" value="RIBOSOMAL RNA PROCESSING PROTEIN 7-RELATED"/>
    <property type="match status" value="1"/>
</dbReference>
<name>A0A1Y1NKL1_PHOPY</name>
<protein>
    <recommendedName>
        <fullName evidence="5">RRM domain-containing protein</fullName>
    </recommendedName>
</protein>
<evidence type="ECO:0000256" key="1">
    <source>
        <dbReference type="ARBA" id="ARBA00006110"/>
    </source>
</evidence>
<dbReference type="PROSITE" id="PS50102">
    <property type="entry name" value="RRM"/>
    <property type="match status" value="1"/>
</dbReference>
<dbReference type="InterPro" id="IPR035979">
    <property type="entry name" value="RBD_domain_sf"/>
</dbReference>
<feature type="region of interest" description="Disordered" evidence="4">
    <location>
        <begin position="165"/>
        <end position="192"/>
    </location>
</feature>
<dbReference type="InterPro" id="IPR040447">
    <property type="entry name" value="RRM_Rrp7"/>
</dbReference>
<keyword evidence="2 3" id="KW-0694">RNA-binding</keyword>
<proteinExistence type="inferred from homology"/>
<dbReference type="GeneID" id="116164568"/>
<evidence type="ECO:0000313" key="6">
    <source>
        <dbReference type="EMBL" id="JAV97155.1"/>
    </source>
</evidence>
<dbReference type="KEGG" id="ppyr:116164568"/>
<evidence type="ECO:0000256" key="2">
    <source>
        <dbReference type="ARBA" id="ARBA00022884"/>
    </source>
</evidence>
<organism evidence="6">
    <name type="scientific">Photinus pyralis</name>
    <name type="common">Common eastern firefly</name>
    <name type="synonym">Lampyris pyralis</name>
    <dbReference type="NCBI Taxonomy" id="7054"/>
    <lineage>
        <taxon>Eukaryota</taxon>
        <taxon>Metazoa</taxon>
        <taxon>Ecdysozoa</taxon>
        <taxon>Arthropoda</taxon>
        <taxon>Hexapoda</taxon>
        <taxon>Insecta</taxon>
        <taxon>Pterygota</taxon>
        <taxon>Neoptera</taxon>
        <taxon>Endopterygota</taxon>
        <taxon>Coleoptera</taxon>
        <taxon>Polyphaga</taxon>
        <taxon>Elateriformia</taxon>
        <taxon>Elateroidea</taxon>
        <taxon>Lampyridae</taxon>
        <taxon>Lampyrinae</taxon>
        <taxon>Photinus</taxon>
    </lineage>
</organism>
<dbReference type="Pfam" id="PF12923">
    <property type="entry name" value="RRP7"/>
    <property type="match status" value="1"/>
</dbReference>
<accession>A0A1Y1NKL1</accession>
<dbReference type="EMBL" id="GEZM01002735">
    <property type="protein sequence ID" value="JAV97155.1"/>
    <property type="molecule type" value="Transcribed_RNA"/>
</dbReference>
<dbReference type="GO" id="GO:0003723">
    <property type="term" value="F:RNA binding"/>
    <property type="evidence" value="ECO:0007669"/>
    <property type="project" value="UniProtKB-UniRule"/>
</dbReference>
<evidence type="ECO:0000256" key="3">
    <source>
        <dbReference type="PROSITE-ProRule" id="PRU00176"/>
    </source>
</evidence>
<dbReference type="Gene3D" id="6.10.250.1770">
    <property type="match status" value="1"/>
</dbReference>
<dbReference type="RefSeq" id="XP_031334624.1">
    <property type="nucleotide sequence ID" value="XM_031478764.1"/>
</dbReference>
<dbReference type="SUPFAM" id="SSF54928">
    <property type="entry name" value="RNA-binding domain, RBD"/>
    <property type="match status" value="1"/>
</dbReference>
<dbReference type="GO" id="GO:0000028">
    <property type="term" value="P:ribosomal small subunit assembly"/>
    <property type="evidence" value="ECO:0007669"/>
    <property type="project" value="TreeGrafter"/>
</dbReference>
<dbReference type="GO" id="GO:0034456">
    <property type="term" value="C:UTP-C complex"/>
    <property type="evidence" value="ECO:0007669"/>
    <property type="project" value="TreeGrafter"/>
</dbReference>
<dbReference type="InterPro" id="IPR040446">
    <property type="entry name" value="RRP7"/>
</dbReference>
<dbReference type="InterPro" id="IPR000504">
    <property type="entry name" value="RRM_dom"/>
</dbReference>
<dbReference type="GO" id="GO:0006364">
    <property type="term" value="P:rRNA processing"/>
    <property type="evidence" value="ECO:0007669"/>
    <property type="project" value="TreeGrafter"/>
</dbReference>
<evidence type="ECO:0000259" key="5">
    <source>
        <dbReference type="PROSITE" id="PS50102"/>
    </source>
</evidence>
<dbReference type="InterPro" id="IPR012677">
    <property type="entry name" value="Nucleotide-bd_a/b_plait_sf"/>
</dbReference>
<dbReference type="OrthoDB" id="5390at2759"/>
<dbReference type="AlphaFoldDB" id="A0A1Y1NKL1"/>
<dbReference type="InterPro" id="IPR024326">
    <property type="entry name" value="RRP7_C"/>
</dbReference>
<dbReference type="PANTHER" id="PTHR13191:SF0">
    <property type="entry name" value="RIBOSOMAL RNA-PROCESSING PROTEIN 7 HOMOLOG A-RELATED"/>
    <property type="match status" value="1"/>
</dbReference>
<dbReference type="Pfam" id="PF17799">
    <property type="entry name" value="RRM_Rrp7"/>
    <property type="match status" value="1"/>
</dbReference>
<dbReference type="Gene3D" id="3.30.70.330">
    <property type="match status" value="1"/>
</dbReference>
<reference evidence="6" key="1">
    <citation type="journal article" date="2016" name="Sci. Rep.">
        <title>Molecular characterization of firefly nuptial gifts: a multi-omics approach sheds light on postcopulatory sexual selection.</title>
        <authorList>
            <person name="Al-Wathiqui N."/>
            <person name="Fallon T.R."/>
            <person name="South A."/>
            <person name="Weng J.K."/>
            <person name="Lewis S.M."/>
        </authorList>
    </citation>
    <scope>NUCLEOTIDE SEQUENCE</scope>
</reference>
<comment type="similarity">
    <text evidence="1">Belongs to the RRP7 family.</text>
</comment>
<dbReference type="GO" id="GO:0032545">
    <property type="term" value="C:CURI complex"/>
    <property type="evidence" value="ECO:0007669"/>
    <property type="project" value="TreeGrafter"/>
</dbReference>
<evidence type="ECO:0000256" key="4">
    <source>
        <dbReference type="SAM" id="MobiDB-lite"/>
    </source>
</evidence>
<sequence length="251" mass="29148">MKSKVNEGFKVLPIRLSEKSTTCHELFIKKHAVRHHTDDKPPDRTLFVLNIPPYINANYLMKAFSSAGTVDDVILQTKQSQAGEDVETVGFQIAFIIFKESDGVKHALDLSTIDLIPTNDATIVTGIKKWTKEYNDQICDRDKLEEEVNNFVFKFDKIMENENKSAKGTESGGWTVVSNKSRRKGNARKESVKNKINERIAKQDERKYLADFYTFQKRESKMNHLVQMRKKYEEDKKRVAAMKQFRKFKPY</sequence>